<sequence length="102" mass="10767">MTSQDPATASQKAPTFHHQDGGPTIGTCDAPVIEVDGHLFKDLARTGELLPYEDWRLSASERAADLAGRLSIEQIAGLMLYSPHQAVPNPGHGPFPGTYGGG</sequence>
<proteinExistence type="predicted"/>
<protein>
    <submittedName>
        <fullName evidence="2">Putative xylan 1,4-beta-xylosidase</fullName>
    </submittedName>
</protein>
<reference evidence="2 3" key="1">
    <citation type="submission" date="2013-12" db="EMBL/GenBank/DDBJ databases">
        <title>A Varibaculum cambriense genome reconstructed from a premature infant gut community with otherwise low bacterial novelty that shifts toward anaerobic metabolism during the third week of life.</title>
        <authorList>
            <person name="Brown C.T."/>
            <person name="Sharon I."/>
            <person name="Thomas B.C."/>
            <person name="Castelle C.J."/>
            <person name="Morowitz M.J."/>
            <person name="Banfield J.F."/>
        </authorList>
    </citation>
    <scope>NUCLEOTIDE SEQUENCE [LARGE SCALE GENOMIC DNA]</scope>
    <source>
        <strain evidence="3">DORA_12</strain>
    </source>
</reference>
<evidence type="ECO:0000313" key="2">
    <source>
        <dbReference type="EMBL" id="ETJ07173.1"/>
    </source>
</evidence>
<evidence type="ECO:0000256" key="1">
    <source>
        <dbReference type="SAM" id="MobiDB-lite"/>
    </source>
</evidence>
<feature type="region of interest" description="Disordered" evidence="1">
    <location>
        <begin position="1"/>
        <end position="28"/>
    </location>
</feature>
<evidence type="ECO:0000313" key="3">
    <source>
        <dbReference type="Proteomes" id="UP000018852"/>
    </source>
</evidence>
<gene>
    <name evidence="2" type="ORF">Q605_AUC00116G0002</name>
</gene>
<organism evidence="2 3">
    <name type="scientific">Actinomyces urogenitalis DORA_12</name>
    <dbReference type="NCBI Taxonomy" id="1403939"/>
    <lineage>
        <taxon>Bacteria</taxon>
        <taxon>Bacillati</taxon>
        <taxon>Actinomycetota</taxon>
        <taxon>Actinomycetes</taxon>
        <taxon>Actinomycetales</taxon>
        <taxon>Actinomycetaceae</taxon>
        <taxon>Actinomyces</taxon>
    </lineage>
</organism>
<name>W1VMC0_9ACTO</name>
<dbReference type="EMBL" id="AZLV01000116">
    <property type="protein sequence ID" value="ETJ07173.1"/>
    <property type="molecule type" value="Genomic_DNA"/>
</dbReference>
<comment type="caution">
    <text evidence="2">The sequence shown here is derived from an EMBL/GenBank/DDBJ whole genome shotgun (WGS) entry which is preliminary data.</text>
</comment>
<feature type="non-terminal residue" evidence="2">
    <location>
        <position position="102"/>
    </location>
</feature>
<accession>W1VMC0</accession>
<dbReference type="Proteomes" id="UP000018852">
    <property type="component" value="Unassembled WGS sequence"/>
</dbReference>
<dbReference type="AlphaFoldDB" id="W1VMC0"/>
<feature type="compositionally biased region" description="Polar residues" evidence="1">
    <location>
        <begin position="1"/>
        <end position="13"/>
    </location>
</feature>